<dbReference type="EMBL" id="BAAFJT010000022">
    <property type="protein sequence ID" value="GAB0199144.1"/>
    <property type="molecule type" value="Genomic_DNA"/>
</dbReference>
<feature type="compositionally biased region" description="Polar residues" evidence="7">
    <location>
        <begin position="376"/>
        <end position="391"/>
    </location>
</feature>
<proteinExistence type="predicted"/>
<keyword evidence="10" id="KW-1185">Reference proteome</keyword>
<dbReference type="PANTHER" id="PTHR12622">
    <property type="entry name" value="DELTEX-RELATED"/>
    <property type="match status" value="1"/>
</dbReference>
<keyword evidence="4" id="KW-0808">Transferase</keyword>
<feature type="compositionally biased region" description="Polar residues" evidence="7">
    <location>
        <begin position="470"/>
        <end position="485"/>
    </location>
</feature>
<organism evidence="9 10">
    <name type="scientific">Grus japonensis</name>
    <name type="common">Japanese crane</name>
    <name type="synonym">Red-crowned crane</name>
    <dbReference type="NCBI Taxonomy" id="30415"/>
    <lineage>
        <taxon>Eukaryota</taxon>
        <taxon>Metazoa</taxon>
        <taxon>Chordata</taxon>
        <taxon>Craniata</taxon>
        <taxon>Vertebrata</taxon>
        <taxon>Euteleostomi</taxon>
        <taxon>Archelosauria</taxon>
        <taxon>Archosauria</taxon>
        <taxon>Dinosauria</taxon>
        <taxon>Saurischia</taxon>
        <taxon>Theropoda</taxon>
        <taxon>Coelurosauria</taxon>
        <taxon>Aves</taxon>
        <taxon>Neognathae</taxon>
        <taxon>Neoaves</taxon>
        <taxon>Gruiformes</taxon>
        <taxon>Gruidae</taxon>
        <taxon>Grus</taxon>
    </lineage>
</organism>
<feature type="compositionally biased region" description="Polar residues" evidence="7">
    <location>
        <begin position="546"/>
        <end position="561"/>
    </location>
</feature>
<dbReference type="InterPro" id="IPR000504">
    <property type="entry name" value="RRM_dom"/>
</dbReference>
<comment type="catalytic activity">
    <reaction evidence="1">
        <text>S-ubiquitinyl-[E2 ubiquitin-conjugating enzyme]-L-cysteine + [acceptor protein]-L-lysine = [E2 ubiquitin-conjugating enzyme]-L-cysteine + N(6)-ubiquitinyl-[acceptor protein]-L-lysine.</text>
        <dbReference type="EC" id="2.3.2.27"/>
    </reaction>
</comment>
<feature type="compositionally biased region" description="Polar residues" evidence="7">
    <location>
        <begin position="955"/>
        <end position="971"/>
    </location>
</feature>
<evidence type="ECO:0000256" key="4">
    <source>
        <dbReference type="ARBA" id="ARBA00022679"/>
    </source>
</evidence>
<dbReference type="GO" id="GO:0046872">
    <property type="term" value="F:metal ion binding"/>
    <property type="evidence" value="ECO:0007669"/>
    <property type="project" value="UniProtKB-KW"/>
</dbReference>
<gene>
    <name evidence="9" type="ORF">GRJ2_002379800</name>
</gene>
<dbReference type="InterPro" id="IPR039399">
    <property type="entry name" value="Deltex_C_sf"/>
</dbReference>
<evidence type="ECO:0000256" key="6">
    <source>
        <dbReference type="PROSITE-ProRule" id="PRU00176"/>
    </source>
</evidence>
<dbReference type="AlphaFoldDB" id="A0ABC9XNH3"/>
<evidence type="ECO:0000256" key="7">
    <source>
        <dbReference type="SAM" id="MobiDB-lite"/>
    </source>
</evidence>
<sequence length="1157" mass="125026">MAGRTVRVGGLPADLPPDRVADKLTIHFLRSRNGGGEIADVQVLPGPQACALITFEALEVAQRILKVKNHVLSIGGKKYPLEVTAHVVELSPDEIFIRACMIVDYGKLPAGKSLLRNLHKGYSNVQFNFDSKNTHCIVKGPFTELQAFSRDLLGSLNLKSQALGEILLPGSSHVAKETGVRDHQQVPDSAESARETAKLPNWDQVCEKAAQVPTPRGPVDGEGVEQLEDFSLVMDSDIYLYMQRFCAAEYQGVLRQHHVDVVDVSSDGIAILYLQPSAGMSGNMDTLWQARLALQRLYQQLEVSLRKEKIAKGGLDMDSQALRVLTRELQKLYPQLLCHEDEKQLYLIGNLVDVSQAKQYLQDSSTRRGAAHTVGMVSSSLPSRPATSHTTEAALHKPKAPADTSTSGLSPGRLELKSELKLAANFGALKADRSQASRGLPLNQDSPPVGQAQLSGKHLPETDALGPSDPTAQAQQYQPHVSTTDAVLGSAADSQQKDSKERDHVKEGAKLTRHKALSPLEGKENSAWQHPGDSKGLGPIKHHPLASTSTALDVTRTSSALDSKPSESRLLLRRSNSFSLPRPKESDKPQDTGRAGSGGSTVREEMSLDSLQWSYLKDVCRFAIDELCRDGGVQISEHHTGDGTVLTLQAADRSKLLQAKWKVEALVQKCPDLVCQSMSYSELAVDGPDDSALSELCSLLRGSSLQVGVSKDKYKLYLVCPKEMLPGVTEAFRMFSSRRLRALKSSSLSPGPESTGHLSVIQPSRSQDVVPGAALPSSLESLQMGLQHLNISDKADHADVLRAVRLPEAEDKRSPTPWRFQQARGQEEANNHVDAGAGQGGSSLLSPSIVDKPSPAGLKESQEQPKTKLSVGEPDIARLKQVLPDRFQFARDKSRGGNHEAMGQLRSAVPAADGAPHSLPTLLYRTMAAEPPEAAPQQSPAAEPRGQEQALLPTGRSNGQEEPDLSSQQTRGPGLGQESDKTPLGWCDACRGSGVTCQAPCGHALCRTCFAADSTQPACCNSSSVALSCNIFGTFKISSLSQSLPGYYRDPTLQVAYNIPDGVQGVGDPRPGQPYKGGDFYAFLPDNKEGRKTAMLLKKAFEHGLTFQIKSCNGEERVTWGLIPHKTSWHGGKASNGYPDAHYLREVCTVLKKLGIA</sequence>
<dbReference type="InterPro" id="IPR039396">
    <property type="entry name" value="Deltex_C"/>
</dbReference>
<feature type="region of interest" description="Disordered" evidence="7">
    <location>
        <begin position="930"/>
        <end position="980"/>
    </location>
</feature>
<evidence type="ECO:0000256" key="1">
    <source>
        <dbReference type="ARBA" id="ARBA00000900"/>
    </source>
</evidence>
<evidence type="ECO:0000256" key="3">
    <source>
        <dbReference type="ARBA" id="ARBA00012483"/>
    </source>
</evidence>
<feature type="region of interest" description="Disordered" evidence="7">
    <location>
        <begin position="433"/>
        <end position="603"/>
    </location>
</feature>
<dbReference type="Proteomes" id="UP001623348">
    <property type="component" value="Unassembled WGS sequence"/>
</dbReference>
<evidence type="ECO:0000259" key="8">
    <source>
        <dbReference type="PROSITE" id="PS50102"/>
    </source>
</evidence>
<feature type="domain" description="RRM" evidence="8">
    <location>
        <begin position="4"/>
        <end position="86"/>
    </location>
</feature>
<accession>A0ABC9XNH3</accession>
<dbReference type="Pfam" id="PF18102">
    <property type="entry name" value="DTC"/>
    <property type="match status" value="1"/>
</dbReference>
<feature type="region of interest" description="Disordered" evidence="7">
    <location>
        <begin position="364"/>
        <end position="412"/>
    </location>
</feature>
<dbReference type="GO" id="GO:0061630">
    <property type="term" value="F:ubiquitin protein ligase activity"/>
    <property type="evidence" value="ECO:0007669"/>
    <property type="project" value="UniProtKB-EC"/>
</dbReference>
<evidence type="ECO:0000313" key="10">
    <source>
        <dbReference type="Proteomes" id="UP001623348"/>
    </source>
</evidence>
<keyword evidence="6" id="KW-0694">RNA-binding</keyword>
<dbReference type="GO" id="GO:0003723">
    <property type="term" value="F:RNA binding"/>
    <property type="evidence" value="ECO:0007669"/>
    <property type="project" value="UniProtKB-UniRule"/>
</dbReference>
<feature type="compositionally biased region" description="Low complexity" evidence="7">
    <location>
        <begin position="930"/>
        <end position="944"/>
    </location>
</feature>
<dbReference type="Gene3D" id="3.30.390.130">
    <property type="match status" value="1"/>
</dbReference>
<comment type="caution">
    <text evidence="9">The sequence shown here is derived from an EMBL/GenBank/DDBJ whole genome shotgun (WGS) entry which is preliminary data.</text>
</comment>
<feature type="compositionally biased region" description="Basic and acidic residues" evidence="7">
    <location>
        <begin position="582"/>
        <end position="591"/>
    </location>
</feature>
<evidence type="ECO:0000313" key="9">
    <source>
        <dbReference type="EMBL" id="GAB0199144.1"/>
    </source>
</evidence>
<feature type="region of interest" description="Disordered" evidence="7">
    <location>
        <begin position="745"/>
        <end position="772"/>
    </location>
</feature>
<evidence type="ECO:0000256" key="5">
    <source>
        <dbReference type="ARBA" id="ARBA00022723"/>
    </source>
</evidence>
<protein>
    <recommendedName>
        <fullName evidence="3">RING-type E3 ubiquitin transferase</fullName>
        <ecNumber evidence="3">2.3.2.27</ecNumber>
    </recommendedName>
</protein>
<reference evidence="9 10" key="1">
    <citation type="submission" date="2024-06" db="EMBL/GenBank/DDBJ databases">
        <title>The draft genome of Grus japonensis, version 3.</title>
        <authorList>
            <person name="Nabeshima K."/>
            <person name="Suzuki S."/>
            <person name="Onuma M."/>
        </authorList>
    </citation>
    <scope>NUCLEOTIDE SEQUENCE [LARGE SCALE GENOMIC DNA]</scope>
    <source>
        <strain evidence="9 10">451A</strain>
    </source>
</reference>
<dbReference type="EC" id="2.3.2.27" evidence="3"/>
<dbReference type="Gene3D" id="3.30.70.330">
    <property type="match status" value="1"/>
</dbReference>
<feature type="region of interest" description="Disordered" evidence="7">
    <location>
        <begin position="806"/>
        <end position="874"/>
    </location>
</feature>
<keyword evidence="5" id="KW-0479">Metal-binding</keyword>
<evidence type="ECO:0000256" key="2">
    <source>
        <dbReference type="ARBA" id="ARBA00004906"/>
    </source>
</evidence>
<dbReference type="PROSITE" id="PS50102">
    <property type="entry name" value="RRM"/>
    <property type="match status" value="1"/>
</dbReference>
<dbReference type="InterPro" id="IPR012677">
    <property type="entry name" value="Nucleotide-bd_a/b_plait_sf"/>
</dbReference>
<dbReference type="InterPro" id="IPR039398">
    <property type="entry name" value="Deltex_fam"/>
</dbReference>
<name>A0ABC9XNH3_GRUJA</name>
<dbReference type="Pfam" id="PF23085">
    <property type="entry name" value="RRM_PARP14_3"/>
    <property type="match status" value="1"/>
</dbReference>
<comment type="pathway">
    <text evidence="2">Protein modification; protein ubiquitination.</text>
</comment>
<feature type="compositionally biased region" description="Basic and acidic residues" evidence="7">
    <location>
        <begin position="495"/>
        <end position="510"/>
    </location>
</feature>